<gene>
    <name evidence="2" type="ORF">Sjap_003447</name>
</gene>
<evidence type="ECO:0000313" key="2">
    <source>
        <dbReference type="EMBL" id="KAK9155967.1"/>
    </source>
</evidence>
<feature type="compositionally biased region" description="Basic and acidic residues" evidence="1">
    <location>
        <begin position="102"/>
        <end position="115"/>
    </location>
</feature>
<organism evidence="2 3">
    <name type="scientific">Stephania japonica</name>
    <dbReference type="NCBI Taxonomy" id="461633"/>
    <lineage>
        <taxon>Eukaryota</taxon>
        <taxon>Viridiplantae</taxon>
        <taxon>Streptophyta</taxon>
        <taxon>Embryophyta</taxon>
        <taxon>Tracheophyta</taxon>
        <taxon>Spermatophyta</taxon>
        <taxon>Magnoliopsida</taxon>
        <taxon>Ranunculales</taxon>
        <taxon>Menispermaceae</taxon>
        <taxon>Menispermoideae</taxon>
        <taxon>Cissampelideae</taxon>
        <taxon>Stephania</taxon>
    </lineage>
</organism>
<dbReference type="AlphaFoldDB" id="A0AAP0KNS3"/>
<protein>
    <recommendedName>
        <fullName evidence="4">DUF4283 domain-containing protein</fullName>
    </recommendedName>
</protein>
<sequence length="165" mass="18479">MAVVMFPLPWGRTFPMRMVLSGGPWDFDRQLHVLVKPTGIREISNMDFSHASFWIQVHNAPLACMTRKVALFLGEPLGSVEDVELMELGDYDRKFLHLSSGKERTESKQDYEGSRGHMGMASRRPWGRGSFRGGSQRGGGFHSNPSFAEDDDAITGENSNLIPHL</sequence>
<comment type="caution">
    <text evidence="2">The sequence shown here is derived from an EMBL/GenBank/DDBJ whole genome shotgun (WGS) entry which is preliminary data.</text>
</comment>
<reference evidence="2 3" key="1">
    <citation type="submission" date="2024-01" db="EMBL/GenBank/DDBJ databases">
        <title>Genome assemblies of Stephania.</title>
        <authorList>
            <person name="Yang L."/>
        </authorList>
    </citation>
    <scope>NUCLEOTIDE SEQUENCE [LARGE SCALE GENOMIC DNA]</scope>
    <source>
        <strain evidence="2">QJT</strain>
        <tissue evidence="2">Leaf</tissue>
    </source>
</reference>
<evidence type="ECO:0000313" key="3">
    <source>
        <dbReference type="Proteomes" id="UP001417504"/>
    </source>
</evidence>
<feature type="region of interest" description="Disordered" evidence="1">
    <location>
        <begin position="102"/>
        <end position="165"/>
    </location>
</feature>
<feature type="compositionally biased region" description="Polar residues" evidence="1">
    <location>
        <begin position="156"/>
        <end position="165"/>
    </location>
</feature>
<evidence type="ECO:0008006" key="4">
    <source>
        <dbReference type="Google" id="ProtNLM"/>
    </source>
</evidence>
<proteinExistence type="predicted"/>
<name>A0AAP0KNS3_9MAGN</name>
<keyword evidence="3" id="KW-1185">Reference proteome</keyword>
<feature type="compositionally biased region" description="Gly residues" evidence="1">
    <location>
        <begin position="130"/>
        <end position="141"/>
    </location>
</feature>
<dbReference type="Proteomes" id="UP001417504">
    <property type="component" value="Unassembled WGS sequence"/>
</dbReference>
<dbReference type="EMBL" id="JBBNAE010000001">
    <property type="protein sequence ID" value="KAK9155967.1"/>
    <property type="molecule type" value="Genomic_DNA"/>
</dbReference>
<accession>A0AAP0KNS3</accession>
<evidence type="ECO:0000256" key="1">
    <source>
        <dbReference type="SAM" id="MobiDB-lite"/>
    </source>
</evidence>